<evidence type="ECO:0000313" key="3">
    <source>
        <dbReference type="EMBL" id="KTB30281.1"/>
    </source>
</evidence>
<comment type="caution">
    <text evidence="3">The sequence shown here is derived from an EMBL/GenBank/DDBJ whole genome shotgun (WGS) entry which is preliminary data.</text>
</comment>
<evidence type="ECO:0000313" key="4">
    <source>
        <dbReference type="Proteomes" id="UP000054988"/>
    </source>
</evidence>
<accession>A0A0W0F1W9</accession>
<dbReference type="Gene3D" id="3.80.10.10">
    <property type="entry name" value="Ribonuclease Inhibitor"/>
    <property type="match status" value="1"/>
</dbReference>
<dbReference type="InterPro" id="IPR001810">
    <property type="entry name" value="F-box_dom"/>
</dbReference>
<feature type="coiled-coil region" evidence="1">
    <location>
        <begin position="38"/>
        <end position="79"/>
    </location>
</feature>
<gene>
    <name evidence="3" type="ORF">WG66_17150</name>
</gene>
<evidence type="ECO:0000259" key="2">
    <source>
        <dbReference type="Pfam" id="PF12937"/>
    </source>
</evidence>
<organism evidence="3 4">
    <name type="scientific">Moniliophthora roreri</name>
    <name type="common">Frosty pod rot fungus</name>
    <name type="synonym">Monilia roreri</name>
    <dbReference type="NCBI Taxonomy" id="221103"/>
    <lineage>
        <taxon>Eukaryota</taxon>
        <taxon>Fungi</taxon>
        <taxon>Dikarya</taxon>
        <taxon>Basidiomycota</taxon>
        <taxon>Agaricomycotina</taxon>
        <taxon>Agaricomycetes</taxon>
        <taxon>Agaricomycetidae</taxon>
        <taxon>Agaricales</taxon>
        <taxon>Marasmiineae</taxon>
        <taxon>Marasmiaceae</taxon>
        <taxon>Moniliophthora</taxon>
    </lineage>
</organism>
<reference evidence="3 4" key="1">
    <citation type="submission" date="2015-12" db="EMBL/GenBank/DDBJ databases">
        <title>Draft genome sequence of Moniliophthora roreri, the causal agent of frosty pod rot of cacao.</title>
        <authorList>
            <person name="Aime M.C."/>
            <person name="Diaz-Valderrama J.R."/>
            <person name="Kijpornyongpan T."/>
            <person name="Phillips-Mora W."/>
        </authorList>
    </citation>
    <scope>NUCLEOTIDE SEQUENCE [LARGE SCALE GENOMIC DNA]</scope>
    <source>
        <strain evidence="3 4">MCA 2952</strain>
    </source>
</reference>
<dbReference type="Pfam" id="PF12937">
    <property type="entry name" value="F-box-like"/>
    <property type="match status" value="1"/>
</dbReference>
<dbReference type="EMBL" id="LATX01002390">
    <property type="protein sequence ID" value="KTB30281.1"/>
    <property type="molecule type" value="Genomic_DNA"/>
</dbReference>
<dbReference type="Proteomes" id="UP000054988">
    <property type="component" value="Unassembled WGS sequence"/>
</dbReference>
<keyword evidence="1" id="KW-0175">Coiled coil</keyword>
<name>A0A0W0F1W9_MONRR</name>
<evidence type="ECO:0000256" key="1">
    <source>
        <dbReference type="SAM" id="Coils"/>
    </source>
</evidence>
<dbReference type="Gene3D" id="1.20.1280.50">
    <property type="match status" value="1"/>
</dbReference>
<protein>
    <recommendedName>
        <fullName evidence="2">F-box domain-containing protein</fullName>
    </recommendedName>
</protein>
<feature type="domain" description="F-box" evidence="2">
    <location>
        <begin position="84"/>
        <end position="138"/>
    </location>
</feature>
<dbReference type="InterPro" id="IPR032675">
    <property type="entry name" value="LRR_dom_sf"/>
</dbReference>
<dbReference type="AlphaFoldDB" id="A0A0W0F1W9"/>
<sequence length="542" mass="61963">MNIKPIPRIPSSSRLSTLKGLLRNTVTAADRSVINQFLVDGEKELQEFQVEISRLQTAILALEARREGLKQMMEKYRSLLSPIHRMPLEVLTNIFKFYCNVNVLEIGTLSPAMTLSAVCGKWRELTLNTPSLWASLSICYCSWEGYELEPLIQLTQLFMERSKTSPLTLDLDFFTSDFDEEEYDPKPPLAILVQHSSRWYDVRWCFMREQMNHPTFEPLRSHLPMLQYLDIRANDEGNPVDEDDTWDLFSDCPCLHTVTLLSMGFPLSDTILLPWQQITVLTVDGNLVKIFRILSHCPSLRQLKLPSMGKLSTGHLYDVQSQELLSLSFKASNAKDLSFLPYLMAPQLTSIGIQGGYFGRRNRGFDRWDEKPLTGFLARSSCSITILRLQWLPITDTQTTLLLGLMPTLRVLSIWECTHANLAKNHVITPSFLNRLTVDHVGLDTVFLPQLTELEFCVVNEDLDQRALLQMLSSRWLPDHQNDHRADVNCLQSFSLIVVGKKEGPSPECFALLQHFSNSGLRITTMYTHEVTSLALNFVHMH</sequence>
<proteinExistence type="predicted"/>
<dbReference type="SUPFAM" id="SSF52047">
    <property type="entry name" value="RNI-like"/>
    <property type="match status" value="1"/>
</dbReference>